<evidence type="ECO:0000256" key="2">
    <source>
        <dbReference type="ARBA" id="ARBA00010768"/>
    </source>
</evidence>
<accession>A0ABD3JIB7</accession>
<organism evidence="7 8">
    <name type="scientific">Eucalyptus globulus</name>
    <name type="common">Tasmanian blue gum</name>
    <dbReference type="NCBI Taxonomy" id="34317"/>
    <lineage>
        <taxon>Eukaryota</taxon>
        <taxon>Viridiplantae</taxon>
        <taxon>Streptophyta</taxon>
        <taxon>Embryophyta</taxon>
        <taxon>Tracheophyta</taxon>
        <taxon>Spermatophyta</taxon>
        <taxon>Magnoliopsida</taxon>
        <taxon>eudicotyledons</taxon>
        <taxon>Gunneridae</taxon>
        <taxon>Pentapetalae</taxon>
        <taxon>rosids</taxon>
        <taxon>malvids</taxon>
        <taxon>Myrtales</taxon>
        <taxon>Myrtaceae</taxon>
        <taxon>Myrtoideae</taxon>
        <taxon>Eucalypteae</taxon>
        <taxon>Eucalyptus</taxon>
    </lineage>
</organism>
<evidence type="ECO:0000256" key="3">
    <source>
        <dbReference type="ARBA" id="ARBA00022801"/>
    </source>
</evidence>
<name>A0ABD3JIB7_EUCGL</name>
<gene>
    <name evidence="7" type="ORF">ACJRO7_031998</name>
</gene>
<protein>
    <recommendedName>
        <fullName evidence="6">Inositol polyphosphate-related phosphatase domain-containing protein</fullName>
    </recommendedName>
</protein>
<comment type="similarity">
    <text evidence="2">Belongs to the inositol polyphosphate 5-phosphatase family.</text>
</comment>
<evidence type="ECO:0000256" key="4">
    <source>
        <dbReference type="ARBA" id="ARBA00051871"/>
    </source>
</evidence>
<dbReference type="AlphaFoldDB" id="A0ABD3JIB7"/>
<dbReference type="PANTHER" id="PTHR45666:SF34">
    <property type="entry name" value="TYPE IV INOSITOL POLYPHOSPHATE 5-PHOSPHATASE 7"/>
    <property type="match status" value="1"/>
</dbReference>
<evidence type="ECO:0000313" key="7">
    <source>
        <dbReference type="EMBL" id="KAL3727180.1"/>
    </source>
</evidence>
<dbReference type="EMBL" id="JBJKBG010000008">
    <property type="protein sequence ID" value="KAL3727180.1"/>
    <property type="molecule type" value="Genomic_DNA"/>
</dbReference>
<evidence type="ECO:0000256" key="5">
    <source>
        <dbReference type="SAM" id="MobiDB-lite"/>
    </source>
</evidence>
<keyword evidence="3" id="KW-0378">Hydrolase</keyword>
<feature type="compositionally biased region" description="Basic and acidic residues" evidence="5">
    <location>
        <begin position="66"/>
        <end position="77"/>
    </location>
</feature>
<comment type="catalytic activity">
    <reaction evidence="1">
        <text>a 1,2-diacyl-sn-glycero-3-phospho-(1D-myo-inositol-4,5-bisphosphate) + H2O = a 1,2-diacyl-sn-glycero-3-phospho-(1D-myo-inositol 4-phosphate) + phosphate</text>
        <dbReference type="Rhea" id="RHEA:22764"/>
        <dbReference type="ChEBI" id="CHEBI:15377"/>
        <dbReference type="ChEBI" id="CHEBI:43474"/>
        <dbReference type="ChEBI" id="CHEBI:58178"/>
        <dbReference type="ChEBI" id="CHEBI:58456"/>
        <dbReference type="EC" id="3.1.3.36"/>
    </reaction>
</comment>
<keyword evidence="8" id="KW-1185">Reference proteome</keyword>
<comment type="catalytic activity">
    <reaction evidence="4">
        <text>a 1,2-diacyl-sn-glycero-3-phospho-(1D-myo-inositol-3,4,5-trisphosphate) + H2O = a 1,2-diacyl-sn-glycero-3-phospho-(1D-myo-inositol-3,4-bisphosphate) + phosphate</text>
        <dbReference type="Rhea" id="RHEA:25528"/>
        <dbReference type="ChEBI" id="CHEBI:15377"/>
        <dbReference type="ChEBI" id="CHEBI:43474"/>
        <dbReference type="ChEBI" id="CHEBI:57658"/>
        <dbReference type="ChEBI" id="CHEBI:57836"/>
        <dbReference type="EC" id="3.1.3.86"/>
    </reaction>
</comment>
<comment type="caution">
    <text evidence="7">The sequence shown here is derived from an EMBL/GenBank/DDBJ whole genome shotgun (WGS) entry which is preliminary data.</text>
</comment>
<dbReference type="InterPro" id="IPR045849">
    <property type="entry name" value="IP5P_plant"/>
</dbReference>
<dbReference type="GO" id="GO:0034485">
    <property type="term" value="F:phosphatidylinositol-3,4,5-trisphosphate 5-phosphatase activity"/>
    <property type="evidence" value="ECO:0007669"/>
    <property type="project" value="UniProtKB-EC"/>
</dbReference>
<dbReference type="InterPro" id="IPR036691">
    <property type="entry name" value="Endo/exonu/phosph_ase_sf"/>
</dbReference>
<dbReference type="SMART" id="SM00128">
    <property type="entry name" value="IPPc"/>
    <property type="match status" value="1"/>
</dbReference>
<feature type="region of interest" description="Disordered" evidence="5">
    <location>
        <begin position="251"/>
        <end position="355"/>
    </location>
</feature>
<dbReference type="Pfam" id="PF22669">
    <property type="entry name" value="Exo_endo_phos2"/>
    <property type="match status" value="2"/>
</dbReference>
<feature type="compositionally biased region" description="Basic and acidic residues" evidence="5">
    <location>
        <begin position="265"/>
        <end position="312"/>
    </location>
</feature>
<dbReference type="GO" id="GO:0010305">
    <property type="term" value="P:leaf vascular tissue pattern formation"/>
    <property type="evidence" value="ECO:0007669"/>
    <property type="project" value="UniProtKB-ARBA"/>
</dbReference>
<evidence type="ECO:0000313" key="8">
    <source>
        <dbReference type="Proteomes" id="UP001634007"/>
    </source>
</evidence>
<dbReference type="GO" id="GO:0004439">
    <property type="term" value="F:phosphatidylinositol-4,5-bisphosphate 5-phosphatase activity"/>
    <property type="evidence" value="ECO:0007669"/>
    <property type="project" value="UniProtKB-EC"/>
</dbReference>
<dbReference type="SUPFAM" id="SSF56219">
    <property type="entry name" value="DNase I-like"/>
    <property type="match status" value="2"/>
</dbReference>
<sequence length="630" mass="72142">MNCCDTMTDDNSQKSKVSWSKRMVRKLFNVKCKPEDFQADEMVSAGGDVEFRTSISGREPGTIKKSRTEKSSKNTEQHRRRRMNLDNPRVIDVHNYSIFVATWNVAGRSPPENLNLDEWLHASPPADIYVLGFQEIVPLNAGNILGAEDSGPAKKWLALIRKSLNNLPGTSGGNFCYTPSPIPQPVAEINADFEASVRRRASTLFPRRSFQTTPSWRDNDPSIGQPRLDRRYSVCDRVIFGHRASDFDPSFRWGQRPSDYSRPSDSSRRSDSRRSDSRRSDYSRRSDSRRSDSRRSDYSRRSDHSRRSDFSRPSDSSRLCSSDDDNGLGPEDSPSTVLHSPMSYGGFPSNENGYRTRGTSRYGLVASKQMVGIFLTVWVKSELRDHVRNMKVSCVGRGLMGYLGNKGSISISMLLHQTSFCFICSHLTSGQKGGDELRRNSDVMEILKKTRFPKVNSAGADKSPETILEHDRVIWLGDLNYRIAISYRSAKALVEMQNWRALLENDQLRIEQRRGRVFVGWNEGKIYFPPTYKYSTNSDRYAGDDMHPREKRRTPAWCDRILWYGEGLHQQSYVRGESRFSDHRPVYGIFYAEVESSHTRLRKSTSYTSSRVQVEELLPYSHGYTELNFF</sequence>
<dbReference type="InterPro" id="IPR000300">
    <property type="entry name" value="IPPc"/>
</dbReference>
<evidence type="ECO:0000259" key="6">
    <source>
        <dbReference type="SMART" id="SM00128"/>
    </source>
</evidence>
<dbReference type="FunFam" id="3.60.10.10:FF:000019">
    <property type="entry name" value="Type IV inositol polyphosphate 5-phosphatase 7"/>
    <property type="match status" value="1"/>
</dbReference>
<dbReference type="PANTHER" id="PTHR45666">
    <property type="entry name" value="TYPE IV INOSITOL POLYPHOSPHATE 5-PHOSPHATASE 9"/>
    <property type="match status" value="1"/>
</dbReference>
<dbReference type="FunFam" id="3.60.10.10:FF:000023">
    <property type="entry name" value="Type IV inositol polyphosphate 5-phosphatase 7"/>
    <property type="match status" value="1"/>
</dbReference>
<proteinExistence type="inferred from homology"/>
<dbReference type="GO" id="GO:0046856">
    <property type="term" value="P:phosphatidylinositol dephosphorylation"/>
    <property type="evidence" value="ECO:0007669"/>
    <property type="project" value="UniProtKB-ARBA"/>
</dbReference>
<evidence type="ECO:0000256" key="1">
    <source>
        <dbReference type="ARBA" id="ARBA00001786"/>
    </source>
</evidence>
<dbReference type="Gene3D" id="3.60.10.10">
    <property type="entry name" value="Endonuclease/exonuclease/phosphatase"/>
    <property type="match status" value="2"/>
</dbReference>
<feature type="region of interest" description="Disordered" evidence="5">
    <location>
        <begin position="53"/>
        <end position="83"/>
    </location>
</feature>
<reference evidence="7 8" key="1">
    <citation type="submission" date="2024-11" db="EMBL/GenBank/DDBJ databases">
        <title>Chromosome-level genome assembly of Eucalyptus globulus Labill. provides insights into its genome evolution.</title>
        <authorList>
            <person name="Li X."/>
        </authorList>
    </citation>
    <scope>NUCLEOTIDE SEQUENCE [LARGE SCALE GENOMIC DNA]</scope>
    <source>
        <strain evidence="7">CL2024</strain>
        <tissue evidence="7">Fresh tender leaves</tissue>
    </source>
</reference>
<feature type="domain" description="Inositol polyphosphate-related phosphatase" evidence="6">
    <location>
        <begin position="326"/>
        <end position="598"/>
    </location>
</feature>
<dbReference type="Proteomes" id="UP001634007">
    <property type="component" value="Unassembled WGS sequence"/>
</dbReference>